<sequence length="280" mass="31402">MSYFATEREGDELCAAGQRARDVEYEVFARYAEAEFAELDLELECRRVGEAFGRSKAWVEQAILAYYRLGELPALKALQAETRRLDVVRLDAIGETVDRLHNLPREEVLEELDAFLVEMFTPKKAGQILPSAMAIRRRLNELVRKIDASLAPDPKKTKQRKDEKDRPLGACETTFYGLNDLEAGLSITGNVGVIASMERYVDRVAKEGKLTQSEAVQAILTGQLCTNTKIVLHVFAQKTDPSSYFIPNFGWTDADGTAWLESLMEESPEGVRSFVCEALI</sequence>
<gene>
    <name evidence="1" type="ORF">CGLAU_10635</name>
</gene>
<dbReference type="RefSeq" id="WP_095660665.1">
    <property type="nucleotide sequence ID" value="NZ_CP019688.1"/>
</dbReference>
<dbReference type="OrthoDB" id="4413566at2"/>
<reference evidence="1 2" key="1">
    <citation type="submission" date="2016-12" db="EMBL/GenBank/DDBJ databases">
        <authorList>
            <person name="Song W.-J."/>
            <person name="Kurnit D.M."/>
        </authorList>
    </citation>
    <scope>NUCLEOTIDE SEQUENCE [LARGE SCALE GENOMIC DNA]</scope>
    <source>
        <strain evidence="1 2">DSM 30827</strain>
    </source>
</reference>
<proteinExistence type="predicted"/>
<protein>
    <submittedName>
        <fullName evidence="1">Uncharacterized protein</fullName>
    </submittedName>
</protein>
<accession>A0A1Q2HYY5</accession>
<dbReference type="KEGG" id="cgv:CGLAU_10635"/>
<dbReference type="Proteomes" id="UP000217209">
    <property type="component" value="Chromosome"/>
</dbReference>
<dbReference type="AlphaFoldDB" id="A0A1Q2HYY5"/>
<name>A0A1Q2HYY5_9CORY</name>
<keyword evidence="2" id="KW-1185">Reference proteome</keyword>
<evidence type="ECO:0000313" key="1">
    <source>
        <dbReference type="EMBL" id="AQQ16061.1"/>
    </source>
</evidence>
<organism evidence="1 2">
    <name type="scientific">Corynebacterium glaucum</name>
    <dbReference type="NCBI Taxonomy" id="187491"/>
    <lineage>
        <taxon>Bacteria</taxon>
        <taxon>Bacillati</taxon>
        <taxon>Actinomycetota</taxon>
        <taxon>Actinomycetes</taxon>
        <taxon>Mycobacteriales</taxon>
        <taxon>Corynebacteriaceae</taxon>
        <taxon>Corynebacterium</taxon>
    </lineage>
</organism>
<evidence type="ECO:0000313" key="2">
    <source>
        <dbReference type="Proteomes" id="UP000217209"/>
    </source>
</evidence>
<dbReference type="EMBL" id="CP019688">
    <property type="protein sequence ID" value="AQQ16061.1"/>
    <property type="molecule type" value="Genomic_DNA"/>
</dbReference>